<proteinExistence type="predicted"/>
<name>A0A0E9R6Q7_ANGAN</name>
<reference evidence="2" key="2">
    <citation type="journal article" date="2015" name="Fish Shellfish Immunol.">
        <title>Early steps in the European eel (Anguilla anguilla)-Vibrio vulnificus interaction in the gills: Role of the RtxA13 toxin.</title>
        <authorList>
            <person name="Callol A."/>
            <person name="Pajuelo D."/>
            <person name="Ebbesson L."/>
            <person name="Teles M."/>
            <person name="MacKenzie S."/>
            <person name="Amaro C."/>
        </authorList>
    </citation>
    <scope>NUCLEOTIDE SEQUENCE</scope>
</reference>
<accession>A0A0E9R6Q7</accession>
<dbReference type="AlphaFoldDB" id="A0A0E9R6Q7"/>
<keyword evidence="1" id="KW-0472">Membrane</keyword>
<evidence type="ECO:0000313" key="2">
    <source>
        <dbReference type="EMBL" id="JAH24170.1"/>
    </source>
</evidence>
<sequence>MQSLRNMTLKKSCVHNTFCVTTFVLLSTHFVLLLLYYK</sequence>
<organism evidence="2">
    <name type="scientific">Anguilla anguilla</name>
    <name type="common">European freshwater eel</name>
    <name type="synonym">Muraena anguilla</name>
    <dbReference type="NCBI Taxonomy" id="7936"/>
    <lineage>
        <taxon>Eukaryota</taxon>
        <taxon>Metazoa</taxon>
        <taxon>Chordata</taxon>
        <taxon>Craniata</taxon>
        <taxon>Vertebrata</taxon>
        <taxon>Euteleostomi</taxon>
        <taxon>Actinopterygii</taxon>
        <taxon>Neopterygii</taxon>
        <taxon>Teleostei</taxon>
        <taxon>Anguilliformes</taxon>
        <taxon>Anguillidae</taxon>
        <taxon>Anguilla</taxon>
    </lineage>
</organism>
<feature type="transmembrane region" description="Helical" evidence="1">
    <location>
        <begin position="12"/>
        <end position="37"/>
    </location>
</feature>
<reference evidence="2" key="1">
    <citation type="submission" date="2014-11" db="EMBL/GenBank/DDBJ databases">
        <authorList>
            <person name="Amaro Gonzalez C."/>
        </authorList>
    </citation>
    <scope>NUCLEOTIDE SEQUENCE</scope>
</reference>
<keyword evidence="1" id="KW-1133">Transmembrane helix</keyword>
<dbReference type="EMBL" id="GBXM01084407">
    <property type="protein sequence ID" value="JAH24170.1"/>
    <property type="molecule type" value="Transcribed_RNA"/>
</dbReference>
<protein>
    <submittedName>
        <fullName evidence="2">Uncharacterized protein</fullName>
    </submittedName>
</protein>
<evidence type="ECO:0000256" key="1">
    <source>
        <dbReference type="SAM" id="Phobius"/>
    </source>
</evidence>
<keyword evidence="1" id="KW-0812">Transmembrane</keyword>